<organism evidence="6 7">
    <name type="scientific">Kingdonia uniflora</name>
    <dbReference type="NCBI Taxonomy" id="39325"/>
    <lineage>
        <taxon>Eukaryota</taxon>
        <taxon>Viridiplantae</taxon>
        <taxon>Streptophyta</taxon>
        <taxon>Embryophyta</taxon>
        <taxon>Tracheophyta</taxon>
        <taxon>Spermatophyta</taxon>
        <taxon>Magnoliopsida</taxon>
        <taxon>Ranunculales</taxon>
        <taxon>Circaeasteraceae</taxon>
        <taxon>Kingdonia</taxon>
    </lineage>
</organism>
<comment type="caution">
    <text evidence="6">The sequence shown here is derived from an EMBL/GenBank/DDBJ whole genome shotgun (WGS) entry which is preliminary data.</text>
</comment>
<dbReference type="InterPro" id="IPR033712">
    <property type="entry name" value="Pumilio_RNA-bd"/>
</dbReference>
<name>A0A7J7LY30_9MAGN</name>
<evidence type="ECO:0000256" key="3">
    <source>
        <dbReference type="ARBA" id="ARBA00058490"/>
    </source>
</evidence>
<dbReference type="CDD" id="cd07920">
    <property type="entry name" value="Pumilio"/>
    <property type="match status" value="1"/>
</dbReference>
<dbReference type="GO" id="GO:0006417">
    <property type="term" value="P:regulation of translation"/>
    <property type="evidence" value="ECO:0007669"/>
    <property type="project" value="UniProtKB-KW"/>
</dbReference>
<dbReference type="SUPFAM" id="SSF48371">
    <property type="entry name" value="ARM repeat"/>
    <property type="match status" value="1"/>
</dbReference>
<accession>A0A7J7LY30</accession>
<feature type="domain" description="PUM-HD" evidence="5">
    <location>
        <begin position="215"/>
        <end position="557"/>
    </location>
</feature>
<protein>
    <recommendedName>
        <fullName evidence="5">PUM-HD domain-containing protein</fullName>
    </recommendedName>
</protein>
<proteinExistence type="predicted"/>
<evidence type="ECO:0000256" key="4">
    <source>
        <dbReference type="PROSITE-ProRule" id="PRU00317"/>
    </source>
</evidence>
<dbReference type="InterPro" id="IPR001313">
    <property type="entry name" value="Pumilio_RNA-bd_rpt"/>
</dbReference>
<dbReference type="EMBL" id="JACGCM010001891">
    <property type="protein sequence ID" value="KAF6147561.1"/>
    <property type="molecule type" value="Genomic_DNA"/>
</dbReference>
<dbReference type="OrthoDB" id="668540at2759"/>
<feature type="repeat" description="Pumilio" evidence="4">
    <location>
        <begin position="273"/>
        <end position="308"/>
    </location>
</feature>
<keyword evidence="2" id="KW-0810">Translation regulation</keyword>
<evidence type="ECO:0000256" key="1">
    <source>
        <dbReference type="ARBA" id="ARBA00022737"/>
    </source>
</evidence>
<evidence type="ECO:0000256" key="2">
    <source>
        <dbReference type="ARBA" id="ARBA00022845"/>
    </source>
</evidence>
<dbReference type="AlphaFoldDB" id="A0A7J7LY30"/>
<dbReference type="SMART" id="SM00025">
    <property type="entry name" value="Pumilio"/>
    <property type="match status" value="8"/>
</dbReference>
<evidence type="ECO:0000259" key="5">
    <source>
        <dbReference type="PROSITE" id="PS50303"/>
    </source>
</evidence>
<feature type="repeat" description="Pumilio" evidence="4">
    <location>
        <begin position="385"/>
        <end position="424"/>
    </location>
</feature>
<dbReference type="PROSITE" id="PS50302">
    <property type="entry name" value="PUM"/>
    <property type="match status" value="4"/>
</dbReference>
<feature type="repeat" description="Pumilio" evidence="4">
    <location>
        <begin position="457"/>
        <end position="492"/>
    </location>
</feature>
<dbReference type="PROSITE" id="PS50303">
    <property type="entry name" value="PUM_HD"/>
    <property type="match status" value="1"/>
</dbReference>
<comment type="function">
    <text evidence="3">Sequence-specific RNA-binding protein that regulates translation and mRNA stability by binding the 3'-UTR of target mRNAs.</text>
</comment>
<dbReference type="Gene3D" id="1.25.10.10">
    <property type="entry name" value="Leucine-rich Repeat Variant"/>
    <property type="match status" value="1"/>
</dbReference>
<dbReference type="InterPro" id="IPR033133">
    <property type="entry name" value="PUM-HD"/>
</dbReference>
<sequence>MDQRRTDQGSNERYHDLFRGFPTFNHTNWPQENQQLRVANPSGSLISPPLFTFSQEPYSINDVFSRFNLNGDTPVPVPASAPAPYDPFSSYFPQGPQSIPSQFSFNGAINNQNLQNPVLESPMINDPYSMSLEQLQRDIELTEAMLCIRYSQLRSYQGFDGGFNQKGKSCEFVSESSGRYGMSTCYHKKQLRRGYSHNQRSGNGFQLQESDSLKQSNSLLSNRYLMQQQPEFISMEQLKGHVMKMTNDQKGCRFLEKKFEEGKKEDIEMIFSELKEGISELMMNPFGDCLVQKLFEACDEENITEILRSVSRGKYGIVSICLDSNGSRAVQKLLERFTSHHIAWFLSSLGSPGVKILSKDNNGHRIIQNCLRYFSYSDNKYLFYKIASNCVDIATNRHGCCVIQKSLEHSHGETRGCILKGIIDSAVALSQDEYGNYVVQFVLGLKRDHIKEDILKQLEGHFVMLSMQKFSSNVVERLLLDLAPDQSKEIVKEIINSPDVLMVIQSAFGNYVIQSALVVSFKRPFFDAIVKIVELNFLSLHNNPYGRRVISKVNQVTKLRL</sequence>
<evidence type="ECO:0000313" key="6">
    <source>
        <dbReference type="EMBL" id="KAF6147561.1"/>
    </source>
</evidence>
<reference evidence="6 7" key="1">
    <citation type="journal article" date="2020" name="IScience">
        <title>Genome Sequencing of the Endangered Kingdonia uniflora (Circaeasteraceae, Ranunculales) Reveals Potential Mechanisms of Evolutionary Specialization.</title>
        <authorList>
            <person name="Sun Y."/>
            <person name="Deng T."/>
            <person name="Zhang A."/>
            <person name="Moore M.J."/>
            <person name="Landis J.B."/>
            <person name="Lin N."/>
            <person name="Zhang H."/>
            <person name="Zhang X."/>
            <person name="Huang J."/>
            <person name="Zhang X."/>
            <person name="Sun H."/>
            <person name="Wang H."/>
        </authorList>
    </citation>
    <scope>NUCLEOTIDE SEQUENCE [LARGE SCALE GENOMIC DNA]</scope>
    <source>
        <strain evidence="6">TB1705</strain>
        <tissue evidence="6">Leaf</tissue>
    </source>
</reference>
<gene>
    <name evidence="6" type="ORF">GIB67_014680</name>
</gene>
<evidence type="ECO:0000313" key="7">
    <source>
        <dbReference type="Proteomes" id="UP000541444"/>
    </source>
</evidence>
<feature type="repeat" description="Pumilio" evidence="4">
    <location>
        <begin position="237"/>
        <end position="272"/>
    </location>
</feature>
<dbReference type="Proteomes" id="UP000541444">
    <property type="component" value="Unassembled WGS sequence"/>
</dbReference>
<dbReference type="PANTHER" id="PTHR12537">
    <property type="entry name" value="RNA BINDING PROTEIN PUMILIO-RELATED"/>
    <property type="match status" value="1"/>
</dbReference>
<dbReference type="InterPro" id="IPR011989">
    <property type="entry name" value="ARM-like"/>
</dbReference>
<dbReference type="FunFam" id="1.25.10.10:FF:000237">
    <property type="entry name" value="Pumilio homolog 9"/>
    <property type="match status" value="1"/>
</dbReference>
<dbReference type="GO" id="GO:0005737">
    <property type="term" value="C:cytoplasm"/>
    <property type="evidence" value="ECO:0007669"/>
    <property type="project" value="TreeGrafter"/>
</dbReference>
<dbReference type="Pfam" id="PF00806">
    <property type="entry name" value="PUF"/>
    <property type="match status" value="7"/>
</dbReference>
<dbReference type="GO" id="GO:0003729">
    <property type="term" value="F:mRNA binding"/>
    <property type="evidence" value="ECO:0007669"/>
    <property type="project" value="TreeGrafter"/>
</dbReference>
<dbReference type="PANTHER" id="PTHR12537:SF63">
    <property type="entry name" value="PUMILIO HOMOLOG 15"/>
    <property type="match status" value="1"/>
</dbReference>
<keyword evidence="1" id="KW-0677">Repeat</keyword>
<dbReference type="InterPro" id="IPR016024">
    <property type="entry name" value="ARM-type_fold"/>
</dbReference>
<keyword evidence="7" id="KW-1185">Reference proteome</keyword>